<dbReference type="AlphaFoldDB" id="A0A1T4M574"/>
<proteinExistence type="predicted"/>
<evidence type="ECO:0000313" key="2">
    <source>
        <dbReference type="EMBL" id="SJZ62045.1"/>
    </source>
</evidence>
<evidence type="ECO:0000313" key="3">
    <source>
        <dbReference type="Proteomes" id="UP000190395"/>
    </source>
</evidence>
<dbReference type="OrthoDB" id="9979543at2"/>
<accession>A0A1T4M574</accession>
<organism evidence="2 3">
    <name type="scientific">Treponema berlinense</name>
    <dbReference type="NCBI Taxonomy" id="225004"/>
    <lineage>
        <taxon>Bacteria</taxon>
        <taxon>Pseudomonadati</taxon>
        <taxon>Spirochaetota</taxon>
        <taxon>Spirochaetia</taxon>
        <taxon>Spirochaetales</taxon>
        <taxon>Treponemataceae</taxon>
        <taxon>Treponema</taxon>
    </lineage>
</organism>
<dbReference type="RefSeq" id="WP_078930511.1">
    <property type="nucleotide sequence ID" value="NZ_FUXC01000003.1"/>
</dbReference>
<reference evidence="2 3" key="1">
    <citation type="submission" date="2017-02" db="EMBL/GenBank/DDBJ databases">
        <authorList>
            <person name="Peterson S.W."/>
        </authorList>
    </citation>
    <scope>NUCLEOTIDE SEQUENCE [LARGE SCALE GENOMIC DNA]</scope>
    <source>
        <strain evidence="2 3">ATCC BAA-909</strain>
    </source>
</reference>
<feature type="region of interest" description="Disordered" evidence="1">
    <location>
        <begin position="61"/>
        <end position="88"/>
    </location>
</feature>
<name>A0A1T4M574_9SPIR</name>
<evidence type="ECO:0000256" key="1">
    <source>
        <dbReference type="SAM" id="MobiDB-lite"/>
    </source>
</evidence>
<dbReference type="Proteomes" id="UP000190395">
    <property type="component" value="Unassembled WGS sequence"/>
</dbReference>
<sequence>MFDDDIYTTDDDDLDDFDYYVSYIKALEEELVSKGDIVRELMDEFDIEKDEAVKILKKYLREKSDDDEEDEEDDIVEDDDYSDGNREN</sequence>
<keyword evidence="3" id="KW-1185">Reference proteome</keyword>
<feature type="compositionally biased region" description="Acidic residues" evidence="1">
    <location>
        <begin position="65"/>
        <end position="82"/>
    </location>
</feature>
<dbReference type="GeneID" id="303367018"/>
<gene>
    <name evidence="2" type="ORF">SAMN02745152_00757</name>
</gene>
<dbReference type="EMBL" id="FUXC01000003">
    <property type="protein sequence ID" value="SJZ62045.1"/>
    <property type="molecule type" value="Genomic_DNA"/>
</dbReference>
<protein>
    <submittedName>
        <fullName evidence="2">Uncharacterized protein</fullName>
    </submittedName>
</protein>